<feature type="transmembrane region" description="Helical" evidence="6">
    <location>
        <begin position="253"/>
        <end position="273"/>
    </location>
</feature>
<protein>
    <recommendedName>
        <fullName evidence="6">WAT1-related protein</fullName>
    </recommendedName>
</protein>
<evidence type="ECO:0000256" key="1">
    <source>
        <dbReference type="ARBA" id="ARBA00004141"/>
    </source>
</evidence>
<sequence length="363" mass="39787">MEFLAKAKPFLAVSLMQFSYAVMSIIAKSAMNQGMSPHVLVAYRMAVASILIAPFAIVLERKTRPKMTFTIFAKIMLISLFEPVLDQNLFYTAMKYTTTNFTTAICNILPAVTFLLACIFRLENMDIKRVNCQAKVVGTVVAIGGATMMTLMKGKVIGLPWRADWRGNHHNQSVESGTDLKQNLLIGALLTLAGCFSWSFFIILQTVLLKSYPAQLSLTAMICVTGMVEAAVMAFAVEKGNMALWSLHSNCKLLAVIYGGVVSGTAFYIMGWVSKRRGPVFVSAFNPLNMVIVAILGSFFLAEKMYVGRIIGSVIIVIGMYIVLWGKSKDRLQSEPDRVFAPIDQPIAASATVTMIVARDSGN</sequence>
<dbReference type="EMBL" id="BPVZ01000079">
    <property type="protein sequence ID" value="GKV28490.1"/>
    <property type="molecule type" value="Genomic_DNA"/>
</dbReference>
<comment type="caution">
    <text evidence="8">The sequence shown here is derived from an EMBL/GenBank/DDBJ whole genome shotgun (WGS) entry which is preliminary data.</text>
</comment>
<dbReference type="SUPFAM" id="SSF103481">
    <property type="entry name" value="Multidrug resistance efflux transporter EmrE"/>
    <property type="match status" value="2"/>
</dbReference>
<feature type="transmembrane region" description="Helical" evidence="6">
    <location>
        <begin position="184"/>
        <end position="204"/>
    </location>
</feature>
<comment type="subcellular location">
    <subcellularLocation>
        <location evidence="1 6">Membrane</location>
        <topology evidence="1 6">Multi-pass membrane protein</topology>
    </subcellularLocation>
</comment>
<dbReference type="InterPro" id="IPR000620">
    <property type="entry name" value="EamA_dom"/>
</dbReference>
<dbReference type="PANTHER" id="PTHR31218">
    <property type="entry name" value="WAT1-RELATED PROTEIN"/>
    <property type="match status" value="1"/>
</dbReference>
<comment type="similarity">
    <text evidence="2 6">Belongs to the drug/metabolite transporter (DMT) superfamily. Plant drug/metabolite exporter (P-DME) (TC 2.A.7.4) family.</text>
</comment>
<dbReference type="GO" id="GO:0016020">
    <property type="term" value="C:membrane"/>
    <property type="evidence" value="ECO:0007669"/>
    <property type="project" value="UniProtKB-SubCell"/>
</dbReference>
<dbReference type="InterPro" id="IPR037185">
    <property type="entry name" value="EmrE-like"/>
</dbReference>
<accession>A0AAV5KVI9</accession>
<keyword evidence="5 6" id="KW-0472">Membrane</keyword>
<feature type="transmembrane region" description="Helical" evidence="6">
    <location>
        <begin position="306"/>
        <end position="324"/>
    </location>
</feature>
<keyword evidence="4 6" id="KW-1133">Transmembrane helix</keyword>
<evidence type="ECO:0000259" key="7">
    <source>
        <dbReference type="Pfam" id="PF00892"/>
    </source>
</evidence>
<feature type="transmembrane region" description="Helical" evidence="6">
    <location>
        <begin position="39"/>
        <end position="59"/>
    </location>
</feature>
<dbReference type="Proteomes" id="UP001054252">
    <property type="component" value="Unassembled WGS sequence"/>
</dbReference>
<keyword evidence="9" id="KW-1185">Reference proteome</keyword>
<feature type="transmembrane region" description="Helical" evidence="6">
    <location>
        <begin position="134"/>
        <end position="152"/>
    </location>
</feature>
<reference evidence="8 9" key="1">
    <citation type="journal article" date="2021" name="Commun. Biol.">
        <title>The genome of Shorea leprosula (Dipterocarpaceae) highlights the ecological relevance of drought in aseasonal tropical rainforests.</title>
        <authorList>
            <person name="Ng K.K.S."/>
            <person name="Kobayashi M.J."/>
            <person name="Fawcett J.A."/>
            <person name="Hatakeyama M."/>
            <person name="Paape T."/>
            <person name="Ng C.H."/>
            <person name="Ang C.C."/>
            <person name="Tnah L.H."/>
            <person name="Lee C.T."/>
            <person name="Nishiyama T."/>
            <person name="Sese J."/>
            <person name="O'Brien M.J."/>
            <person name="Copetti D."/>
            <person name="Mohd Noor M.I."/>
            <person name="Ong R.C."/>
            <person name="Putra M."/>
            <person name="Sireger I.Z."/>
            <person name="Indrioko S."/>
            <person name="Kosugi Y."/>
            <person name="Izuno A."/>
            <person name="Isagi Y."/>
            <person name="Lee S.L."/>
            <person name="Shimizu K.K."/>
        </authorList>
    </citation>
    <scope>NUCLEOTIDE SEQUENCE [LARGE SCALE GENOMIC DNA]</scope>
    <source>
        <strain evidence="8">214</strain>
    </source>
</reference>
<evidence type="ECO:0000256" key="4">
    <source>
        <dbReference type="ARBA" id="ARBA00022989"/>
    </source>
</evidence>
<dbReference type="GO" id="GO:0022857">
    <property type="term" value="F:transmembrane transporter activity"/>
    <property type="evidence" value="ECO:0007669"/>
    <property type="project" value="InterPro"/>
</dbReference>
<feature type="domain" description="EamA" evidence="7">
    <location>
        <begin position="11"/>
        <end position="150"/>
    </location>
</feature>
<dbReference type="AlphaFoldDB" id="A0AAV5KVI9"/>
<evidence type="ECO:0000256" key="5">
    <source>
        <dbReference type="ARBA" id="ARBA00023136"/>
    </source>
</evidence>
<feature type="transmembrane region" description="Helical" evidence="6">
    <location>
        <begin position="9"/>
        <end position="27"/>
    </location>
</feature>
<feature type="transmembrane region" description="Helical" evidence="6">
    <location>
        <begin position="101"/>
        <end position="122"/>
    </location>
</feature>
<evidence type="ECO:0000313" key="9">
    <source>
        <dbReference type="Proteomes" id="UP001054252"/>
    </source>
</evidence>
<feature type="transmembrane region" description="Helical" evidence="6">
    <location>
        <begin position="280"/>
        <end position="300"/>
    </location>
</feature>
<feature type="domain" description="EamA" evidence="7">
    <location>
        <begin position="186"/>
        <end position="324"/>
    </location>
</feature>
<proteinExistence type="inferred from homology"/>
<dbReference type="Pfam" id="PF00892">
    <property type="entry name" value="EamA"/>
    <property type="match status" value="2"/>
</dbReference>
<evidence type="ECO:0000256" key="2">
    <source>
        <dbReference type="ARBA" id="ARBA00007635"/>
    </source>
</evidence>
<evidence type="ECO:0000313" key="8">
    <source>
        <dbReference type="EMBL" id="GKV28490.1"/>
    </source>
</evidence>
<dbReference type="InterPro" id="IPR030184">
    <property type="entry name" value="WAT1-related"/>
</dbReference>
<name>A0AAV5KVI9_9ROSI</name>
<keyword evidence="3 6" id="KW-0812">Transmembrane</keyword>
<evidence type="ECO:0000256" key="3">
    <source>
        <dbReference type="ARBA" id="ARBA00022692"/>
    </source>
</evidence>
<evidence type="ECO:0000256" key="6">
    <source>
        <dbReference type="RuleBase" id="RU363077"/>
    </source>
</evidence>
<feature type="transmembrane region" description="Helical" evidence="6">
    <location>
        <begin position="216"/>
        <end position="237"/>
    </location>
</feature>
<gene>
    <name evidence="8" type="ORF">SLEP1_g37537</name>
</gene>
<organism evidence="8 9">
    <name type="scientific">Rubroshorea leprosula</name>
    <dbReference type="NCBI Taxonomy" id="152421"/>
    <lineage>
        <taxon>Eukaryota</taxon>
        <taxon>Viridiplantae</taxon>
        <taxon>Streptophyta</taxon>
        <taxon>Embryophyta</taxon>
        <taxon>Tracheophyta</taxon>
        <taxon>Spermatophyta</taxon>
        <taxon>Magnoliopsida</taxon>
        <taxon>eudicotyledons</taxon>
        <taxon>Gunneridae</taxon>
        <taxon>Pentapetalae</taxon>
        <taxon>rosids</taxon>
        <taxon>malvids</taxon>
        <taxon>Malvales</taxon>
        <taxon>Dipterocarpaceae</taxon>
        <taxon>Rubroshorea</taxon>
    </lineage>
</organism>